<sequence length="637" mass="71093">MVDGRRDQGIDAIAVSQSTLELFLIQAKWSTQGTAGVDSGAAHKIVDGFRQIESHDFGRFNERVKRKSEMIKSMLLDSRTRVILVFAVMGNEKIAPEVGEILESAKSEYNGYDPLLDYRTIGGTELLALVKDELNGPDISLVVRMSQWLRRHEPTDSFQGSVPAEEVADWYEKFKDRLFDQNVRNGLGSTSVNQAMITTLRYSPEMFWSRNNGITILCSQITPTYPAGSRRRPDQQVDLEISKASVVNGAQTVTAIHTAYQTAAEQVGDAEVSVRVIQIPEAGDEFATRITRSTNTQNHMERRDFIALDPRQAIIRDDFNLTLNKVYVFKRGGMEPASDVGCSVEHAATALACAHRNAELVARIKRNPDLLWEEGPTGAYTILFGNIPSATEIWRSVQLFRTVSDTLRQQSGKHESRASAVADHGDLLVAHIAFQLAGIDALDKNEEEWEFQIQAIRGQVGQILDWLVHEVDRLFTKTSFIGSTFSNIERCKQLTNAVMHCMTSGAPLPPMTEYQSSKANRPRARAAVQILLDADRIRDGATLDYVPSSDRERAAMKAWIGADPRRSKATWVLDRKAPLRWAADGQQYSPSRLVMHMWDLAGWTTAPVAIQGPKCWYLGVEGSLVELASQVQKEELD</sequence>
<evidence type="ECO:0000313" key="3">
    <source>
        <dbReference type="Proteomes" id="UP001165042"/>
    </source>
</evidence>
<protein>
    <submittedName>
        <fullName evidence="2">Abortive infection phage resistance protein</fullName>
    </submittedName>
</protein>
<gene>
    <name evidence="2" type="primary">abiR</name>
    <name evidence="2" type="ORF">Aglo03_53120</name>
</gene>
<organism evidence="2 3">
    <name type="scientific">Actinokineospora globicatena</name>
    <dbReference type="NCBI Taxonomy" id="103729"/>
    <lineage>
        <taxon>Bacteria</taxon>
        <taxon>Bacillati</taxon>
        <taxon>Actinomycetota</taxon>
        <taxon>Actinomycetes</taxon>
        <taxon>Pseudonocardiales</taxon>
        <taxon>Pseudonocardiaceae</taxon>
        <taxon>Actinokineospora</taxon>
    </lineage>
</organism>
<dbReference type="InterPro" id="IPR018891">
    <property type="entry name" value="AIPR_C"/>
</dbReference>
<evidence type="ECO:0000313" key="2">
    <source>
        <dbReference type="EMBL" id="GLW94496.1"/>
    </source>
</evidence>
<dbReference type="EMBL" id="BSSD01000009">
    <property type="protein sequence ID" value="GLW94496.1"/>
    <property type="molecule type" value="Genomic_DNA"/>
</dbReference>
<feature type="domain" description="Abortive phage infection protein C-terminal" evidence="1">
    <location>
        <begin position="179"/>
        <end position="421"/>
    </location>
</feature>
<accession>A0A9W6QQW7</accession>
<name>A0A9W6QQW7_9PSEU</name>
<dbReference type="AlphaFoldDB" id="A0A9W6QQW7"/>
<evidence type="ECO:0000259" key="1">
    <source>
        <dbReference type="Pfam" id="PF10592"/>
    </source>
</evidence>
<reference evidence="2" key="1">
    <citation type="submission" date="2023-02" db="EMBL/GenBank/DDBJ databases">
        <title>Actinokineospora globicatena NBRC 15670.</title>
        <authorList>
            <person name="Ichikawa N."/>
            <person name="Sato H."/>
            <person name="Tonouchi N."/>
        </authorList>
    </citation>
    <scope>NUCLEOTIDE SEQUENCE</scope>
    <source>
        <strain evidence="2">NBRC 15670</strain>
    </source>
</reference>
<dbReference type="Proteomes" id="UP001165042">
    <property type="component" value="Unassembled WGS sequence"/>
</dbReference>
<keyword evidence="3" id="KW-1185">Reference proteome</keyword>
<proteinExistence type="predicted"/>
<comment type="caution">
    <text evidence="2">The sequence shown here is derived from an EMBL/GenBank/DDBJ whole genome shotgun (WGS) entry which is preliminary data.</text>
</comment>
<dbReference type="Pfam" id="PF10592">
    <property type="entry name" value="AIPR"/>
    <property type="match status" value="1"/>
</dbReference>